<evidence type="ECO:0000313" key="8">
    <source>
        <dbReference type="Proteomes" id="UP000663832"/>
    </source>
</evidence>
<dbReference type="Pfam" id="PF01436">
    <property type="entry name" value="NHL"/>
    <property type="match status" value="1"/>
</dbReference>
<keyword evidence="3" id="KW-0325">Glycoprotein</keyword>
<dbReference type="AlphaFoldDB" id="A0A813QH19"/>
<evidence type="ECO:0000256" key="1">
    <source>
        <dbReference type="ARBA" id="ARBA00022729"/>
    </source>
</evidence>
<gene>
    <name evidence="7" type="ORF">BJG266_LOCUS11706</name>
    <name evidence="6" type="ORF">QVE165_LOCUS2387</name>
</gene>
<dbReference type="Proteomes" id="UP000663832">
    <property type="component" value="Unassembled WGS sequence"/>
</dbReference>
<reference evidence="6" key="1">
    <citation type="submission" date="2021-02" db="EMBL/GenBank/DDBJ databases">
        <authorList>
            <person name="Nowell W R."/>
        </authorList>
    </citation>
    <scope>NUCLEOTIDE SEQUENCE</scope>
</reference>
<protein>
    <recommendedName>
        <fullName evidence="5">MACPF-like domain-containing protein</fullName>
    </recommendedName>
</protein>
<dbReference type="InterPro" id="IPR011042">
    <property type="entry name" value="6-blade_b-propeller_TolB-like"/>
</dbReference>
<evidence type="ECO:0000256" key="3">
    <source>
        <dbReference type="ARBA" id="ARBA00023180"/>
    </source>
</evidence>
<comment type="caution">
    <text evidence="6">The sequence shown here is derived from an EMBL/GenBank/DDBJ whole genome shotgun (WGS) entry which is preliminary data.</text>
</comment>
<dbReference type="OrthoDB" id="2562973at2759"/>
<dbReference type="SUPFAM" id="SSF101898">
    <property type="entry name" value="NHL repeat"/>
    <property type="match status" value="1"/>
</dbReference>
<dbReference type="PANTHER" id="PTHR10680">
    <property type="entry name" value="PEPTIDYL-GLYCINE ALPHA-AMIDATING MONOOXYGENASE"/>
    <property type="match status" value="1"/>
</dbReference>
<dbReference type="PROSITE" id="PS51125">
    <property type="entry name" value="NHL"/>
    <property type="match status" value="1"/>
</dbReference>
<dbReference type="GO" id="GO:0005576">
    <property type="term" value="C:extracellular region"/>
    <property type="evidence" value="ECO:0007669"/>
    <property type="project" value="TreeGrafter"/>
</dbReference>
<dbReference type="Gene3D" id="2.120.10.30">
    <property type="entry name" value="TolB, C-terminal domain"/>
    <property type="match status" value="2"/>
</dbReference>
<dbReference type="EMBL" id="CAJNOI010000043">
    <property type="protein sequence ID" value="CAF0924204.1"/>
    <property type="molecule type" value="Genomic_DNA"/>
</dbReference>
<dbReference type="Pfam" id="PF22693">
    <property type="entry name" value="MACPF_1"/>
    <property type="match status" value="1"/>
</dbReference>
<dbReference type="InterPro" id="IPR001258">
    <property type="entry name" value="NHL_repeat"/>
</dbReference>
<evidence type="ECO:0000256" key="4">
    <source>
        <dbReference type="PROSITE-ProRule" id="PRU00504"/>
    </source>
</evidence>
<dbReference type="Proteomes" id="UP000663877">
    <property type="component" value="Unassembled WGS sequence"/>
</dbReference>
<evidence type="ECO:0000259" key="5">
    <source>
        <dbReference type="Pfam" id="PF22693"/>
    </source>
</evidence>
<dbReference type="CDD" id="cd05819">
    <property type="entry name" value="NHL"/>
    <property type="match status" value="1"/>
</dbReference>
<feature type="repeat" description="NHL" evidence="4">
    <location>
        <begin position="643"/>
        <end position="674"/>
    </location>
</feature>
<dbReference type="EMBL" id="CAJNOM010000007">
    <property type="protein sequence ID" value="CAF0766935.1"/>
    <property type="molecule type" value="Genomic_DNA"/>
</dbReference>
<sequence length="731" mass="83108">MATGQSPTEQISIIRLDIDGEKYSFVFDHSRSAAELRSKLSTLNYISSNTCFLNAEDYRVHIEDEKLMTIKGLLTEKKAVRLITDKDKSTPIPIPDIKNKALGRKSDLNYAQTLSRSTRTSFREIKVPGSTPTRLENEIILATNLNLDTWQQIFHNCNLFRGVRMDEKTPKRAFKPIFKFRENNEDFPLFQVTDNSNIRIYMKDKEMQSSFLSSQFFDGIIEFSNPYIGFGINGEYSNSKSTTITERQVYLTSCFNFPRVTLELDSSYLEPTPQFIEAIDVVLLLTSRNEQIFKLKEVLSIYGHVYPKNVVLGGHIYHTEVHHNKEKAEEAQKRINAELSLSASIFKPAKIHVDGGSDDQSQSKSSDQTSLLNFEAVGGDTLNNRDPTLWTNTVADPSLWRIIEQDNYQSVITLFDRERQKKLQKIIKCHKAKVSKWDKWKQNAITVIGENGKGQKLNQLNGPYGIFIDENTNISIADWLNHRIVEWKCNAKEGQIIAGGNDKGTRMDQLSYPQDVIVDQHNRSIIIADTGNRRVIQWLNQNQQIIIDNIDCFGLVVDKNEFLYVSDCEKNEVRRWKMGEYNEGIVVAGGNGKGDRLNLLNNPTFIFVDEDQSIYVSDLSNHRVMKWRKGAKEGRIVAGGNGKGRNLNQLSSPQGVIVDDLGRIYVADSNNHRVMRWCEGKEEGEIIVGGNGEGNQANQLNLPMGLSFDDEGNLYVADCVKYGIQKFEIIL</sequence>
<proteinExistence type="predicted"/>
<name>A0A813QH19_9BILA</name>
<feature type="domain" description="MACPF-like" evidence="5">
    <location>
        <begin position="160"/>
        <end position="422"/>
    </location>
</feature>
<evidence type="ECO:0000256" key="2">
    <source>
        <dbReference type="ARBA" id="ARBA00022737"/>
    </source>
</evidence>
<dbReference type="PANTHER" id="PTHR10680:SF28">
    <property type="entry name" value="SMP-30_GLUCONOLACTONASE_LRE-LIKE REGION DOMAIN-CONTAINING PROTEIN"/>
    <property type="match status" value="1"/>
</dbReference>
<evidence type="ECO:0000313" key="6">
    <source>
        <dbReference type="EMBL" id="CAF0766935.1"/>
    </source>
</evidence>
<keyword evidence="2" id="KW-0677">Repeat</keyword>
<organism evidence="6 8">
    <name type="scientific">Adineta steineri</name>
    <dbReference type="NCBI Taxonomy" id="433720"/>
    <lineage>
        <taxon>Eukaryota</taxon>
        <taxon>Metazoa</taxon>
        <taxon>Spiralia</taxon>
        <taxon>Gnathifera</taxon>
        <taxon>Rotifera</taxon>
        <taxon>Eurotatoria</taxon>
        <taxon>Bdelloidea</taxon>
        <taxon>Adinetida</taxon>
        <taxon>Adinetidae</taxon>
        <taxon>Adineta</taxon>
    </lineage>
</organism>
<evidence type="ECO:0000313" key="7">
    <source>
        <dbReference type="EMBL" id="CAF0924204.1"/>
    </source>
</evidence>
<keyword evidence="8" id="KW-1185">Reference proteome</keyword>
<accession>A0A813QH19</accession>
<keyword evidence="1" id="KW-0732">Signal</keyword>
<dbReference type="InterPro" id="IPR054586">
    <property type="entry name" value="MACPF_1_fungal"/>
</dbReference>